<dbReference type="Proteomes" id="UP001148838">
    <property type="component" value="Unassembled WGS sequence"/>
</dbReference>
<feature type="compositionally biased region" description="Polar residues" evidence="6">
    <location>
        <begin position="267"/>
        <end position="280"/>
    </location>
</feature>
<feature type="domain" description="E2F/DP family winged-helix DNA-binding" evidence="7">
    <location>
        <begin position="10"/>
        <end position="76"/>
    </location>
</feature>
<evidence type="ECO:0000256" key="6">
    <source>
        <dbReference type="SAM" id="MobiDB-lite"/>
    </source>
</evidence>
<dbReference type="Pfam" id="PF02319">
    <property type="entry name" value="WHD_E2F_TDP"/>
    <property type="match status" value="1"/>
</dbReference>
<evidence type="ECO:0000256" key="1">
    <source>
        <dbReference type="ARBA" id="ARBA00010940"/>
    </source>
</evidence>
<dbReference type="InterPro" id="IPR032198">
    <property type="entry name" value="E2F_CC-MB"/>
</dbReference>
<feature type="compositionally biased region" description="Acidic residues" evidence="6">
    <location>
        <begin position="218"/>
        <end position="228"/>
    </location>
</feature>
<organism evidence="8 9">
    <name type="scientific">Periplaneta americana</name>
    <name type="common">American cockroach</name>
    <name type="synonym">Blatta americana</name>
    <dbReference type="NCBI Taxonomy" id="6978"/>
    <lineage>
        <taxon>Eukaryota</taxon>
        <taxon>Metazoa</taxon>
        <taxon>Ecdysozoa</taxon>
        <taxon>Arthropoda</taxon>
        <taxon>Hexapoda</taxon>
        <taxon>Insecta</taxon>
        <taxon>Pterygota</taxon>
        <taxon>Neoptera</taxon>
        <taxon>Polyneoptera</taxon>
        <taxon>Dictyoptera</taxon>
        <taxon>Blattodea</taxon>
        <taxon>Blattoidea</taxon>
        <taxon>Blattidae</taxon>
        <taxon>Blattinae</taxon>
        <taxon>Periplaneta</taxon>
    </lineage>
</organism>
<dbReference type="InterPro" id="IPR015633">
    <property type="entry name" value="E2F"/>
</dbReference>
<dbReference type="InterPro" id="IPR037241">
    <property type="entry name" value="E2F-DP_heterodim"/>
</dbReference>
<proteinExistence type="inferred from homology"/>
<dbReference type="SUPFAM" id="SSF46785">
    <property type="entry name" value="Winged helix' DNA-binding domain"/>
    <property type="match status" value="1"/>
</dbReference>
<sequence>MKMADNQQSRFEKSLGLLTTRFVSLLQKARDGVLDLKVAADILAVRQKRRIYDITNVLEGIGLIEKKSKNSIQWKGAGPGCNTQEMTERLAVLKKEISKLDEHEQKLDLHKQWVQQSIRNITDDVENCHLAYVTHEDICRCFEEDTMLAIQAPSGTELEVPLVESNGSNKKNYQIHLKSSSGPIYVLLVNKDIDCTSPVAVEVPPPKTVLESTIKQEESDDLDVESEENEKLSTVAAPSPPATRSTRSRNNSPQKPSGSLSPRIPTRQASTSQVETTRPQSPSGSSLKRRRGPGRPPKQPRIDPEIDPESSPILEPDIILSDVVSAGSADVPMTEVDGELMEELISAEIFGPLVRLSPPPSEKDYFFNLGDTEGVCDLFDVPMISM</sequence>
<evidence type="ECO:0000259" key="7">
    <source>
        <dbReference type="SMART" id="SM01372"/>
    </source>
</evidence>
<dbReference type="InterPro" id="IPR003316">
    <property type="entry name" value="E2F_WHTH_DNA-bd_dom"/>
</dbReference>
<dbReference type="Gene3D" id="6.10.250.540">
    <property type="match status" value="1"/>
</dbReference>
<evidence type="ECO:0000256" key="4">
    <source>
        <dbReference type="ARBA" id="ARBA00023163"/>
    </source>
</evidence>
<dbReference type="CDD" id="cd14660">
    <property type="entry name" value="E2F_DD"/>
    <property type="match status" value="1"/>
</dbReference>
<evidence type="ECO:0000256" key="5">
    <source>
        <dbReference type="RuleBase" id="RU003796"/>
    </source>
</evidence>
<keyword evidence="2 5" id="KW-0805">Transcription regulation</keyword>
<keyword evidence="5" id="KW-0539">Nucleus</keyword>
<dbReference type="Gene3D" id="1.10.10.10">
    <property type="entry name" value="Winged helix-like DNA-binding domain superfamily/Winged helix DNA-binding domain"/>
    <property type="match status" value="1"/>
</dbReference>
<accession>A0ABQ8T295</accession>
<dbReference type="SMART" id="SM01372">
    <property type="entry name" value="E2F_TDP"/>
    <property type="match status" value="1"/>
</dbReference>
<dbReference type="PANTHER" id="PTHR12081:SF18">
    <property type="entry name" value="TRANSCRIPTION FACTOR E2F2-RELATED"/>
    <property type="match status" value="1"/>
</dbReference>
<dbReference type="Pfam" id="PF16421">
    <property type="entry name" value="E2F_CC-MB"/>
    <property type="match status" value="1"/>
</dbReference>
<dbReference type="EMBL" id="JAJSOF020000017">
    <property type="protein sequence ID" value="KAJ4440027.1"/>
    <property type="molecule type" value="Genomic_DNA"/>
</dbReference>
<comment type="caution">
    <text evidence="8">The sequence shown here is derived from an EMBL/GenBank/DDBJ whole genome shotgun (WGS) entry which is preliminary data.</text>
</comment>
<protein>
    <recommendedName>
        <fullName evidence="7">E2F/DP family winged-helix DNA-binding domain-containing protein</fullName>
    </recommendedName>
</protein>
<dbReference type="InterPro" id="IPR036388">
    <property type="entry name" value="WH-like_DNA-bd_sf"/>
</dbReference>
<evidence type="ECO:0000313" key="9">
    <source>
        <dbReference type="Proteomes" id="UP001148838"/>
    </source>
</evidence>
<feature type="region of interest" description="Disordered" evidence="6">
    <location>
        <begin position="210"/>
        <end position="312"/>
    </location>
</feature>
<feature type="compositionally biased region" description="Polar residues" evidence="6">
    <location>
        <begin position="242"/>
        <end position="260"/>
    </location>
</feature>
<gene>
    <name evidence="8" type="ORF">ANN_08158</name>
</gene>
<comment type="similarity">
    <text evidence="1 5">Belongs to the E2F/DP family.</text>
</comment>
<dbReference type="InterPro" id="IPR036390">
    <property type="entry name" value="WH_DNA-bd_sf"/>
</dbReference>
<name>A0ABQ8T295_PERAM</name>
<keyword evidence="9" id="KW-1185">Reference proteome</keyword>
<dbReference type="SUPFAM" id="SSF144074">
    <property type="entry name" value="E2F-DP heterodimerization region"/>
    <property type="match status" value="1"/>
</dbReference>
<evidence type="ECO:0000313" key="8">
    <source>
        <dbReference type="EMBL" id="KAJ4440027.1"/>
    </source>
</evidence>
<dbReference type="PANTHER" id="PTHR12081">
    <property type="entry name" value="TRANSCRIPTION FACTOR E2F"/>
    <property type="match status" value="1"/>
</dbReference>
<keyword evidence="3 5" id="KW-0238">DNA-binding</keyword>
<evidence type="ECO:0000256" key="2">
    <source>
        <dbReference type="ARBA" id="ARBA00023015"/>
    </source>
</evidence>
<reference evidence="8 9" key="1">
    <citation type="journal article" date="2022" name="Allergy">
        <title>Genome assembly and annotation of Periplaneta americana reveal a comprehensive cockroach allergen profile.</title>
        <authorList>
            <person name="Wang L."/>
            <person name="Xiong Q."/>
            <person name="Saelim N."/>
            <person name="Wang L."/>
            <person name="Nong W."/>
            <person name="Wan A.T."/>
            <person name="Shi M."/>
            <person name="Liu X."/>
            <person name="Cao Q."/>
            <person name="Hui J.H.L."/>
            <person name="Sookrung N."/>
            <person name="Leung T.F."/>
            <person name="Tungtrongchitr A."/>
            <person name="Tsui S.K.W."/>
        </authorList>
    </citation>
    <scope>NUCLEOTIDE SEQUENCE [LARGE SCALE GENOMIC DNA]</scope>
    <source>
        <strain evidence="8">PWHHKU_190912</strain>
    </source>
</reference>
<comment type="subcellular location">
    <subcellularLocation>
        <location evidence="5">Nucleus</location>
    </subcellularLocation>
</comment>
<evidence type="ECO:0000256" key="3">
    <source>
        <dbReference type="ARBA" id="ARBA00023125"/>
    </source>
</evidence>
<keyword evidence="4 5" id="KW-0804">Transcription</keyword>